<name>A0A6I9QGW9_ELAGV</name>
<gene>
    <name evidence="3" type="primary">LOC105035487</name>
</gene>
<organism evidence="2 3">
    <name type="scientific">Elaeis guineensis var. tenera</name>
    <name type="common">Oil palm</name>
    <dbReference type="NCBI Taxonomy" id="51953"/>
    <lineage>
        <taxon>Eukaryota</taxon>
        <taxon>Viridiplantae</taxon>
        <taxon>Streptophyta</taxon>
        <taxon>Embryophyta</taxon>
        <taxon>Tracheophyta</taxon>
        <taxon>Spermatophyta</taxon>
        <taxon>Magnoliopsida</taxon>
        <taxon>Liliopsida</taxon>
        <taxon>Arecaceae</taxon>
        <taxon>Arecoideae</taxon>
        <taxon>Cocoseae</taxon>
        <taxon>Elaeidinae</taxon>
        <taxon>Elaeis</taxon>
    </lineage>
</organism>
<reference evidence="3" key="1">
    <citation type="submission" date="2025-08" db="UniProtKB">
        <authorList>
            <consortium name="RefSeq"/>
        </authorList>
    </citation>
    <scope>IDENTIFICATION</scope>
</reference>
<feature type="compositionally biased region" description="Low complexity" evidence="1">
    <location>
        <begin position="132"/>
        <end position="142"/>
    </location>
</feature>
<dbReference type="RefSeq" id="XP_010909357.1">
    <property type="nucleotide sequence ID" value="XM_010911055.1"/>
</dbReference>
<feature type="region of interest" description="Disordered" evidence="1">
    <location>
        <begin position="69"/>
        <end position="160"/>
    </location>
</feature>
<evidence type="ECO:0000313" key="2">
    <source>
        <dbReference type="Proteomes" id="UP000504607"/>
    </source>
</evidence>
<dbReference type="AlphaFoldDB" id="A0A6I9QGW9"/>
<feature type="compositionally biased region" description="Basic and acidic residues" evidence="1">
    <location>
        <begin position="111"/>
        <end position="126"/>
    </location>
</feature>
<accession>A0A6I9QGW9</accession>
<feature type="compositionally biased region" description="Basic and acidic residues" evidence="1">
    <location>
        <begin position="90"/>
        <end position="104"/>
    </location>
</feature>
<evidence type="ECO:0000313" key="3">
    <source>
        <dbReference type="RefSeq" id="XP_010909357.1"/>
    </source>
</evidence>
<dbReference type="Proteomes" id="UP000504607">
    <property type="component" value="Unplaced"/>
</dbReference>
<keyword evidence="2" id="KW-1185">Reference proteome</keyword>
<protein>
    <submittedName>
        <fullName evidence="3">Uncharacterized protein LOC105035487</fullName>
    </submittedName>
</protein>
<sequence>MEQSLSSLILTKPTRRWYCGTEVVLRHGGLCGRRRRGEGEAGEEEWWEAGQGLGEVVEGSRGGWEFGEAIGGSGRPMGSGRWSGSVVGENGDRRWGEEGHDGVRRGRRRGVRSDKERGGEGKERSDGGTPALRGSGSLGMRGLQRKGEAGQCEARGRRLGAPAVRPELGIRERRRGGVRLVVDGGMKIEGGDG</sequence>
<proteinExistence type="predicted"/>
<dbReference type="InParanoid" id="A0A6I9QGW9"/>
<evidence type="ECO:0000256" key="1">
    <source>
        <dbReference type="SAM" id="MobiDB-lite"/>
    </source>
</evidence>